<proteinExistence type="predicted"/>
<protein>
    <submittedName>
        <fullName evidence="1">Uncharacterized protein</fullName>
    </submittedName>
</protein>
<reference evidence="2" key="1">
    <citation type="submission" date="2016-06" db="EMBL/GenBank/DDBJ databases">
        <authorList>
            <person name="Sutton G."/>
            <person name="Brinkac L."/>
            <person name="Sanka R."/>
            <person name="Adams M."/>
            <person name="Lau E."/>
            <person name="Sam S."/>
            <person name="Sreng N."/>
            <person name="Him V."/>
            <person name="Kerleguer A."/>
            <person name="Cheng S."/>
        </authorList>
    </citation>
    <scope>NUCLEOTIDE SEQUENCE [LARGE SCALE GENOMIC DNA]</scope>
    <source>
        <strain evidence="2">E861</strain>
    </source>
</reference>
<name>A0A1A2ZJC8_9MYCO</name>
<dbReference type="Proteomes" id="UP000093592">
    <property type="component" value="Unassembled WGS sequence"/>
</dbReference>
<organism evidence="1 2">
    <name type="scientific">Mycobacterium kyorinense</name>
    <dbReference type="NCBI Taxonomy" id="487514"/>
    <lineage>
        <taxon>Bacteria</taxon>
        <taxon>Bacillati</taxon>
        <taxon>Actinomycetota</taxon>
        <taxon>Actinomycetes</taxon>
        <taxon>Mycobacteriales</taxon>
        <taxon>Mycobacteriaceae</taxon>
        <taxon>Mycobacterium</taxon>
    </lineage>
</organism>
<accession>A0A1A2ZJC8</accession>
<comment type="caution">
    <text evidence="1">The sequence shown here is derived from an EMBL/GenBank/DDBJ whole genome shotgun (WGS) entry which is preliminary data.</text>
</comment>
<gene>
    <name evidence="1" type="ORF">A5707_16395</name>
</gene>
<evidence type="ECO:0000313" key="1">
    <source>
        <dbReference type="EMBL" id="OBI49793.1"/>
    </source>
</evidence>
<dbReference type="AlphaFoldDB" id="A0A1A2ZJC8"/>
<sequence length="84" mass="9672">MQHPTNRQIELGCICATYTSAFSPNIDGANYCVSDFRDVIHVCYPSTRCDWCGVRMITRGEFFERMQSPRLECSRHLADSELSF</sequence>
<evidence type="ECO:0000313" key="2">
    <source>
        <dbReference type="Proteomes" id="UP000093592"/>
    </source>
</evidence>
<dbReference type="EMBL" id="LZKJ01000059">
    <property type="protein sequence ID" value="OBI49793.1"/>
    <property type="molecule type" value="Genomic_DNA"/>
</dbReference>